<feature type="region of interest" description="Disordered" evidence="1">
    <location>
        <begin position="99"/>
        <end position="130"/>
    </location>
</feature>
<feature type="transmembrane region" description="Helical" evidence="2">
    <location>
        <begin position="64"/>
        <end position="88"/>
    </location>
</feature>
<evidence type="ECO:0000313" key="3">
    <source>
        <dbReference type="EMBL" id="TCO56043.1"/>
    </source>
</evidence>
<feature type="transmembrane region" description="Helical" evidence="2">
    <location>
        <begin position="38"/>
        <end position="58"/>
    </location>
</feature>
<keyword evidence="4" id="KW-1185">Reference proteome</keyword>
<evidence type="ECO:0000313" key="4">
    <source>
        <dbReference type="Proteomes" id="UP000295680"/>
    </source>
</evidence>
<gene>
    <name evidence="3" type="ORF">EV192_107468</name>
</gene>
<reference evidence="3 4" key="1">
    <citation type="submission" date="2019-03" db="EMBL/GenBank/DDBJ databases">
        <title>Genomic Encyclopedia of Type Strains, Phase IV (KMG-IV): sequencing the most valuable type-strain genomes for metagenomic binning, comparative biology and taxonomic classification.</title>
        <authorList>
            <person name="Goeker M."/>
        </authorList>
    </citation>
    <scope>NUCLEOTIDE SEQUENCE [LARGE SCALE GENOMIC DNA]</scope>
    <source>
        <strain evidence="3 4">DSM 45934</strain>
    </source>
</reference>
<dbReference type="Proteomes" id="UP000295680">
    <property type="component" value="Unassembled WGS sequence"/>
</dbReference>
<dbReference type="EMBL" id="SLWS01000007">
    <property type="protein sequence ID" value="TCO56043.1"/>
    <property type="molecule type" value="Genomic_DNA"/>
</dbReference>
<protein>
    <submittedName>
        <fullName evidence="3">Uncharacterized protein</fullName>
    </submittedName>
</protein>
<comment type="caution">
    <text evidence="3">The sequence shown here is derived from an EMBL/GenBank/DDBJ whole genome shotgun (WGS) entry which is preliminary data.</text>
</comment>
<evidence type="ECO:0000256" key="1">
    <source>
        <dbReference type="SAM" id="MobiDB-lite"/>
    </source>
</evidence>
<keyword evidence="2" id="KW-0472">Membrane</keyword>
<keyword evidence="2" id="KW-1133">Transmembrane helix</keyword>
<evidence type="ECO:0000256" key="2">
    <source>
        <dbReference type="SAM" id="Phobius"/>
    </source>
</evidence>
<dbReference type="RefSeq" id="WP_132122321.1">
    <property type="nucleotide sequence ID" value="NZ_SLWS01000007.1"/>
</dbReference>
<proteinExistence type="predicted"/>
<feature type="compositionally biased region" description="Gly residues" evidence="1">
    <location>
        <begin position="121"/>
        <end position="130"/>
    </location>
</feature>
<accession>A0A4R2J9M6</accession>
<dbReference type="OrthoDB" id="3400644at2"/>
<dbReference type="AlphaFoldDB" id="A0A4R2J9M6"/>
<feature type="transmembrane region" description="Helical" evidence="2">
    <location>
        <begin position="6"/>
        <end position="26"/>
    </location>
</feature>
<organism evidence="3 4">
    <name type="scientific">Actinocrispum wychmicini</name>
    <dbReference type="NCBI Taxonomy" id="1213861"/>
    <lineage>
        <taxon>Bacteria</taxon>
        <taxon>Bacillati</taxon>
        <taxon>Actinomycetota</taxon>
        <taxon>Actinomycetes</taxon>
        <taxon>Pseudonocardiales</taxon>
        <taxon>Pseudonocardiaceae</taxon>
        <taxon>Actinocrispum</taxon>
    </lineage>
</organism>
<keyword evidence="2" id="KW-0812">Transmembrane</keyword>
<sequence length="130" mass="13621">MSVQEASSLQLWGAGGFGSLVGWYLYHVNRHRVSSVRIADLVSVVGAIGGGAVLAIFPSGSDLFGAYGIGLFAGFFGYFLVLIVLVTLSRNFGIDYFIDGRRRPPAPGEQIPSGPDPGAMGDNGEGQVRG</sequence>
<name>A0A4R2J9M6_9PSEU</name>